<comment type="caution">
    <text evidence="1">The sequence shown here is derived from an EMBL/GenBank/DDBJ whole genome shotgun (WGS) entry which is preliminary data.</text>
</comment>
<dbReference type="AlphaFoldDB" id="A0A644V8E4"/>
<name>A0A644V8E4_9ZZZZ</name>
<evidence type="ECO:0000313" key="1">
    <source>
        <dbReference type="EMBL" id="MPL87610.1"/>
    </source>
</evidence>
<dbReference type="EMBL" id="VSSQ01000241">
    <property type="protein sequence ID" value="MPL87610.1"/>
    <property type="molecule type" value="Genomic_DNA"/>
</dbReference>
<accession>A0A644V8E4</accession>
<gene>
    <name evidence="1" type="ORF">SDC9_33611</name>
</gene>
<protein>
    <submittedName>
        <fullName evidence="1">Uncharacterized protein</fullName>
    </submittedName>
</protein>
<sequence length="192" mass="21986">MKVIDTYVYEYDPSALILNIIKNGKPFGGFKGPAAEVQFQRLLETGADITISDMSNSIKNARVRRLRAMWVKQGIDQYRDAILQEYGVSSTADLNLQQLDELIDRFSNKTEVTTHTRTLRSDVMVTLDRLGVYVDNGDWQRVNAFLMQPRIAGKLLYQMSDDELLALNRKLRAMLAKKAEQDTEINRLKLLN</sequence>
<organism evidence="1">
    <name type="scientific">bioreactor metagenome</name>
    <dbReference type="NCBI Taxonomy" id="1076179"/>
    <lineage>
        <taxon>unclassified sequences</taxon>
        <taxon>metagenomes</taxon>
        <taxon>ecological metagenomes</taxon>
    </lineage>
</organism>
<proteinExistence type="predicted"/>
<reference evidence="1" key="1">
    <citation type="submission" date="2019-08" db="EMBL/GenBank/DDBJ databases">
        <authorList>
            <person name="Kucharzyk K."/>
            <person name="Murdoch R.W."/>
            <person name="Higgins S."/>
            <person name="Loffler F."/>
        </authorList>
    </citation>
    <scope>NUCLEOTIDE SEQUENCE</scope>
</reference>